<comment type="subcellular location">
    <subcellularLocation>
        <location evidence="3">Golgi apparatus</location>
        <location evidence="3">trans-Golgi network</location>
    </subcellularLocation>
</comment>
<dbReference type="GO" id="GO:0016020">
    <property type="term" value="C:membrane"/>
    <property type="evidence" value="ECO:0007669"/>
    <property type="project" value="TreeGrafter"/>
</dbReference>
<evidence type="ECO:0000256" key="2">
    <source>
        <dbReference type="ARBA" id="ARBA00022448"/>
    </source>
</evidence>
<comment type="subunit">
    <text evidence="3">Component of the Golgi-associated retrograde protein (GARP) complex.</text>
</comment>
<keyword evidence="2 3" id="KW-0813">Transport</keyword>
<dbReference type="Proteomes" id="UP000320475">
    <property type="component" value="Unassembled WGS sequence"/>
</dbReference>
<dbReference type="GO" id="GO:0015031">
    <property type="term" value="P:protein transport"/>
    <property type="evidence" value="ECO:0007669"/>
    <property type="project" value="UniProtKB-UniRule"/>
</dbReference>
<dbReference type="GO" id="GO:0042147">
    <property type="term" value="P:retrograde transport, endosome to Golgi"/>
    <property type="evidence" value="ECO:0007669"/>
    <property type="project" value="UniProtKB-UniRule"/>
</dbReference>
<dbReference type="GO" id="GO:0048193">
    <property type="term" value="P:Golgi vesicle transport"/>
    <property type="evidence" value="ECO:0007669"/>
    <property type="project" value="TreeGrafter"/>
</dbReference>
<keyword evidence="3" id="KW-0445">Lipid transport</keyword>
<feature type="domain" description="Exocyst complex component EXOC2/Sec5 N-terminal" evidence="5">
    <location>
        <begin position="47"/>
        <end position="278"/>
    </location>
</feature>
<reference evidence="6 7" key="1">
    <citation type="journal article" date="2019" name="Sci. Rep.">
        <title>Comparative genomics of chytrid fungi reveal insights into the obligate biotrophic and pathogenic lifestyle of Synchytrium endobioticum.</title>
        <authorList>
            <person name="van de Vossenberg B.T.L.H."/>
            <person name="Warris S."/>
            <person name="Nguyen H.D.T."/>
            <person name="van Gent-Pelzer M.P.E."/>
            <person name="Joly D.L."/>
            <person name="van de Geest H.C."/>
            <person name="Bonants P.J.M."/>
            <person name="Smith D.S."/>
            <person name="Levesque C.A."/>
            <person name="van der Lee T.A.J."/>
        </authorList>
    </citation>
    <scope>NUCLEOTIDE SEQUENCE [LARGE SCALE GENOMIC DNA]</scope>
    <source>
        <strain evidence="6 7">LEV6574</strain>
    </source>
</reference>
<name>A0A507CP81_9FUNG</name>
<evidence type="ECO:0000256" key="3">
    <source>
        <dbReference type="RuleBase" id="RU368010"/>
    </source>
</evidence>
<comment type="caution">
    <text evidence="6">The sequence shown here is derived from an EMBL/GenBank/DDBJ whole genome shotgun (WGS) entry which is preliminary data.</text>
</comment>
<dbReference type="InterPro" id="IPR039481">
    <property type="entry name" value="EXOC2/Sec5_N_dom"/>
</dbReference>
<evidence type="ECO:0000256" key="4">
    <source>
        <dbReference type="SAM" id="MobiDB-lite"/>
    </source>
</evidence>
<feature type="compositionally biased region" description="Basic and acidic residues" evidence="4">
    <location>
        <begin position="570"/>
        <end position="582"/>
    </location>
</feature>
<evidence type="ECO:0000313" key="7">
    <source>
        <dbReference type="Proteomes" id="UP000320475"/>
    </source>
</evidence>
<dbReference type="GO" id="GO:0000938">
    <property type="term" value="C:GARP complex"/>
    <property type="evidence" value="ECO:0007669"/>
    <property type="project" value="UniProtKB-UniRule"/>
</dbReference>
<gene>
    <name evidence="6" type="ORF">SeLEV6574_g06321</name>
</gene>
<dbReference type="PANTHER" id="PTHR15954">
    <property type="entry name" value="VACUOLAR PROTEIN SORTING-ASSOCIATED PROTEIN 51 HOMOLOG"/>
    <property type="match status" value="1"/>
</dbReference>
<accession>A0A507CP81</accession>
<dbReference type="GO" id="GO:0005829">
    <property type="term" value="C:cytosol"/>
    <property type="evidence" value="ECO:0007669"/>
    <property type="project" value="GOC"/>
</dbReference>
<feature type="region of interest" description="Disordered" evidence="4">
    <location>
        <begin position="1"/>
        <end position="20"/>
    </location>
</feature>
<dbReference type="GO" id="GO:0006869">
    <property type="term" value="P:lipid transport"/>
    <property type="evidence" value="ECO:0007669"/>
    <property type="project" value="UniProtKB-UniRule"/>
</dbReference>
<proteinExistence type="inferred from homology"/>
<evidence type="ECO:0000259" key="5">
    <source>
        <dbReference type="Pfam" id="PF15469"/>
    </source>
</evidence>
<dbReference type="GO" id="GO:0032456">
    <property type="term" value="P:endocytic recycling"/>
    <property type="evidence" value="ECO:0007669"/>
    <property type="project" value="TreeGrafter"/>
</dbReference>
<feature type="compositionally biased region" description="Polar residues" evidence="4">
    <location>
        <begin position="733"/>
        <end position="744"/>
    </location>
</feature>
<dbReference type="OrthoDB" id="203678at2759"/>
<protein>
    <recommendedName>
        <fullName evidence="3">Vacuolar protein sorting-associated protein 51 homolog</fullName>
    </recommendedName>
</protein>
<keyword evidence="3" id="KW-0653">Protein transport</keyword>
<comment type="similarity">
    <text evidence="1 3">Belongs to the VPS51 family.</text>
</comment>
<feature type="region of interest" description="Disordered" evidence="4">
    <location>
        <begin position="561"/>
        <end position="597"/>
    </location>
</feature>
<sequence>MSSSPEPDTVQSATTGRSTRKARNLLKNFYGLQAAEQARKRPDPLDIESTAFHAEVFLNKALHEESLVDLIQRDNHLVSEIKDLDGQMKTLVCENYNKFISATDSIRKMRANVENMESGMERLSTSMDAITEASNNINDSLAERRSRIHQLGGIHTLLKKLNFVFELPTRLKQCLNKQKYAQAVQYHSQTAHLLVHYRHIAVFRKIEDECKVVMDEVGKKIREKMHHNSSTTSDIVESFGLLIGLATQQPQDLAKEYLQIFHKQFQKCKATALKHLSTMAPPSPTTDSPVDTAVAKVSYLDSSLLTEFALLVKSFEDYFLVPRVDSPVEREGSPARPVYFAKMPVDARESIREGFSDMVEKATGEYFGIVEGFMPSLESVSPTASLAVFDKLHTDVLGMDSLKGTARMDQRVQALTLGWLGKVVGDVFARVRQGFFGKFMSTKGFEGNDLHILVDDAVSWVQKTLTQQCLPVLEGFITPNSGFVKTAHHGFHDFMQQVRTCLEELWYDIQAQMMDLTCPKAHTAPNAPPVLSLILARISKDFACNIVDDVYQAYGDRLFKQSDSQSSPSRDQRPPHSKDRRGLAVATGSRSKSGHDEAVEEMMNKSNEICTMWKDTSQKLLSRYVKVIGMRDSLAIRRYFETRVWLESPDPTKPSSIWDRVLTDLDTCNWEVLQLYDNEGILERKEGHLGNSGRRPSHRPGHSRNTSLAGGNYPYMNASGSNSSFKSGGMHRSQGTLPSPTHQNTLNQLMSGIDRLFSERVEYFGLVEGTHSGILMGLVKVLIKSFIEEVRMVALNKSGFRQIQLDVEFLRIHLWKYSQDDRLLFTLLDEVLSSAYRRAIDTQGFERDTLDKLLSSHHPPTSNHK</sequence>
<dbReference type="InterPro" id="IPR014812">
    <property type="entry name" value="Vps51"/>
</dbReference>
<evidence type="ECO:0000313" key="6">
    <source>
        <dbReference type="EMBL" id="TPX40937.1"/>
    </source>
</evidence>
<dbReference type="PANTHER" id="PTHR15954:SF4">
    <property type="entry name" value="VACUOLAR PROTEIN SORTING-ASSOCIATED PROTEIN 51 HOMOLOG"/>
    <property type="match status" value="1"/>
</dbReference>
<evidence type="ECO:0000256" key="1">
    <source>
        <dbReference type="ARBA" id="ARBA00006080"/>
    </source>
</evidence>
<keyword evidence="3" id="KW-0333">Golgi apparatus</keyword>
<dbReference type="Pfam" id="PF15469">
    <property type="entry name" value="Sec5"/>
    <property type="match status" value="1"/>
</dbReference>
<dbReference type="GO" id="GO:1990745">
    <property type="term" value="C:EARP complex"/>
    <property type="evidence" value="ECO:0007669"/>
    <property type="project" value="TreeGrafter"/>
</dbReference>
<dbReference type="GO" id="GO:0007030">
    <property type="term" value="P:Golgi organization"/>
    <property type="evidence" value="ECO:0007669"/>
    <property type="project" value="UniProtKB-UniRule"/>
</dbReference>
<dbReference type="EMBL" id="QEAM01000350">
    <property type="protein sequence ID" value="TPX40937.1"/>
    <property type="molecule type" value="Genomic_DNA"/>
</dbReference>
<feature type="region of interest" description="Disordered" evidence="4">
    <location>
        <begin position="687"/>
        <end position="744"/>
    </location>
</feature>
<feature type="compositionally biased region" description="Polar residues" evidence="4">
    <location>
        <begin position="1"/>
        <end position="17"/>
    </location>
</feature>
<organism evidence="6 7">
    <name type="scientific">Synchytrium endobioticum</name>
    <dbReference type="NCBI Taxonomy" id="286115"/>
    <lineage>
        <taxon>Eukaryota</taxon>
        <taxon>Fungi</taxon>
        <taxon>Fungi incertae sedis</taxon>
        <taxon>Chytridiomycota</taxon>
        <taxon>Chytridiomycota incertae sedis</taxon>
        <taxon>Chytridiomycetes</taxon>
        <taxon>Synchytriales</taxon>
        <taxon>Synchytriaceae</taxon>
        <taxon>Synchytrium</taxon>
    </lineage>
</organism>
<dbReference type="AlphaFoldDB" id="A0A507CP81"/>
<comment type="function">
    <text evidence="3">Acts as component of the GARP complex that is involved in retrograde transport from early and late endosomes to the trans-Golgi network (TGN).</text>
</comment>